<dbReference type="GeneID" id="97765038"/>
<keyword evidence="4 7" id="KW-0812">Transmembrane</keyword>
<dbReference type="Gene3D" id="1.10.3730.20">
    <property type="match status" value="1"/>
</dbReference>
<feature type="transmembrane region" description="Helical" evidence="7">
    <location>
        <begin position="231"/>
        <end position="253"/>
    </location>
</feature>
<evidence type="ECO:0000256" key="5">
    <source>
        <dbReference type="ARBA" id="ARBA00022989"/>
    </source>
</evidence>
<dbReference type="eggNOG" id="COG4975">
    <property type="taxonomic scope" value="Bacteria"/>
</dbReference>
<dbReference type="InterPro" id="IPR037185">
    <property type="entry name" value="EmrE-like"/>
</dbReference>
<reference evidence="8 9" key="1">
    <citation type="submission" date="2016-10" db="EMBL/GenBank/DDBJ databases">
        <authorList>
            <person name="de Groot N.N."/>
        </authorList>
    </citation>
    <scope>NUCLEOTIDE SEQUENCE [LARGE SCALE GENOMIC DNA]</scope>
    <source>
        <strain evidence="8 9">ATCC 29281</strain>
    </source>
</reference>
<evidence type="ECO:0000256" key="1">
    <source>
        <dbReference type="ARBA" id="ARBA00004651"/>
    </source>
</evidence>
<dbReference type="Proteomes" id="UP000187280">
    <property type="component" value="Unassembled WGS sequence"/>
</dbReference>
<comment type="similarity">
    <text evidence="2">Belongs to the GRP transporter (TC 2.A.7.5) family.</text>
</comment>
<evidence type="ECO:0000256" key="4">
    <source>
        <dbReference type="ARBA" id="ARBA00022692"/>
    </source>
</evidence>
<dbReference type="AlphaFoldDB" id="A0A1H4D5K9"/>
<feature type="transmembrane region" description="Helical" evidence="7">
    <location>
        <begin position="262"/>
        <end position="280"/>
    </location>
</feature>
<dbReference type="CDD" id="cd23111">
    <property type="entry name" value="ribose_uptake_RbsU"/>
    <property type="match status" value="1"/>
</dbReference>
<dbReference type="Pfam" id="PF06800">
    <property type="entry name" value="Sugar_transport"/>
    <property type="match status" value="1"/>
</dbReference>
<name>A0A1H4D5K9_9GAMM</name>
<feature type="transmembrane region" description="Helical" evidence="7">
    <location>
        <begin position="116"/>
        <end position="133"/>
    </location>
</feature>
<feature type="transmembrane region" description="Helical" evidence="7">
    <location>
        <begin position="177"/>
        <end position="193"/>
    </location>
</feature>
<accession>A0A1H4D5K9</accession>
<comment type="subcellular location">
    <subcellularLocation>
        <location evidence="1">Cell membrane</location>
        <topology evidence="1">Multi-pass membrane protein</topology>
    </subcellularLocation>
</comment>
<evidence type="ECO:0000313" key="9">
    <source>
        <dbReference type="Proteomes" id="UP000187280"/>
    </source>
</evidence>
<keyword evidence="6 7" id="KW-0472">Membrane</keyword>
<dbReference type="SUPFAM" id="SSF103481">
    <property type="entry name" value="Multidrug resistance efflux transporter EmrE"/>
    <property type="match status" value="2"/>
</dbReference>
<dbReference type="GO" id="GO:0015144">
    <property type="term" value="F:carbohydrate transmembrane transporter activity"/>
    <property type="evidence" value="ECO:0007669"/>
    <property type="project" value="InterPro"/>
</dbReference>
<feature type="transmembrane region" description="Helical" evidence="7">
    <location>
        <begin position="145"/>
        <end position="165"/>
    </location>
</feature>
<dbReference type="STRING" id="71657.SAMN02982996_02167"/>
<dbReference type="EMBL" id="FNQS01000007">
    <property type="protein sequence ID" value="SEA67739.1"/>
    <property type="molecule type" value="Genomic_DNA"/>
</dbReference>
<evidence type="ECO:0000256" key="6">
    <source>
        <dbReference type="ARBA" id="ARBA00023136"/>
    </source>
</evidence>
<dbReference type="PANTHER" id="PTHR16119:SF17">
    <property type="entry name" value="TRANSMEMBRANE PROTEIN 144"/>
    <property type="match status" value="1"/>
</dbReference>
<sequence length="282" mass="30108">MNILIALIPALFWGILPLVVSSIGGSPNNQIIGTTLGAFVVALVVAIFVPANLVWPVIVGGAGSGMCWAFGQYLQYVSFTKIDVSKAMPVSTGLQLIGTSLFSVCFFGEWKSTKMVGFFAILLVIVGVYLTTYTSKKNTSREQHLLAGVGILIVSMFGYIGYSALPRIFNLSGWDAFLPQTAGMVAMSLLLSIKQLGGTLKEKRTYWSMLPGLIFAVAALGYLISAQRNGVATGFTLSQMSVIISTLGGIFILKEHKTRKELTLTLIGLALVLSGGIIISQI</sequence>
<dbReference type="RefSeq" id="WP_074728688.1">
    <property type="nucleotide sequence ID" value="NZ_FNQS01000007.1"/>
</dbReference>
<evidence type="ECO:0000313" key="8">
    <source>
        <dbReference type="EMBL" id="SEA67739.1"/>
    </source>
</evidence>
<feature type="transmembrane region" description="Helical" evidence="7">
    <location>
        <begin position="37"/>
        <end position="70"/>
    </location>
</feature>
<dbReference type="GO" id="GO:0016020">
    <property type="term" value="C:membrane"/>
    <property type="evidence" value="ECO:0007669"/>
    <property type="project" value="UniProtKB-SubCell"/>
</dbReference>
<keyword evidence="9" id="KW-1185">Reference proteome</keyword>
<evidence type="ECO:0000256" key="3">
    <source>
        <dbReference type="ARBA" id="ARBA00022475"/>
    </source>
</evidence>
<keyword evidence="5 7" id="KW-1133">Transmembrane helix</keyword>
<keyword evidence="3" id="KW-1003">Cell membrane</keyword>
<dbReference type="PANTHER" id="PTHR16119">
    <property type="entry name" value="TRANSMEMBRANE PROTEIN 144"/>
    <property type="match status" value="1"/>
</dbReference>
<organism evidence="8 9">
    <name type="scientific">Lonsdalea quercina</name>
    <dbReference type="NCBI Taxonomy" id="71657"/>
    <lineage>
        <taxon>Bacteria</taxon>
        <taxon>Pseudomonadati</taxon>
        <taxon>Pseudomonadota</taxon>
        <taxon>Gammaproteobacteria</taxon>
        <taxon>Enterobacterales</taxon>
        <taxon>Pectobacteriaceae</taxon>
        <taxon>Lonsdalea</taxon>
    </lineage>
</organism>
<gene>
    <name evidence="8" type="ORF">SAMN02982996_02167</name>
</gene>
<evidence type="ECO:0000256" key="7">
    <source>
        <dbReference type="SAM" id="Phobius"/>
    </source>
</evidence>
<feature type="transmembrane region" description="Helical" evidence="7">
    <location>
        <begin position="205"/>
        <end position="225"/>
    </location>
</feature>
<proteinExistence type="inferred from homology"/>
<evidence type="ECO:0000256" key="2">
    <source>
        <dbReference type="ARBA" id="ARBA00006117"/>
    </source>
</evidence>
<protein>
    <submittedName>
        <fullName evidence="8">Glucose uptake protein</fullName>
    </submittedName>
</protein>
<dbReference type="InterPro" id="IPR010651">
    <property type="entry name" value="Sugar_transport"/>
</dbReference>